<dbReference type="InterPro" id="IPR035979">
    <property type="entry name" value="RBD_domain_sf"/>
</dbReference>
<evidence type="ECO:0000256" key="1">
    <source>
        <dbReference type="ARBA" id="ARBA00022884"/>
    </source>
</evidence>
<name>A0A5C1QP23_9SPIO</name>
<dbReference type="InterPro" id="IPR050502">
    <property type="entry name" value="Euk_RNA-bind_prot"/>
</dbReference>
<dbReference type="KEGG" id="ock:EXM22_10065"/>
<dbReference type="PROSITE" id="PS50102">
    <property type="entry name" value="RRM"/>
    <property type="match status" value="1"/>
</dbReference>
<evidence type="ECO:0000313" key="4">
    <source>
        <dbReference type="Proteomes" id="UP000324209"/>
    </source>
</evidence>
<evidence type="ECO:0000259" key="2">
    <source>
        <dbReference type="PROSITE" id="PS50102"/>
    </source>
</evidence>
<dbReference type="GO" id="GO:0003729">
    <property type="term" value="F:mRNA binding"/>
    <property type="evidence" value="ECO:0007669"/>
    <property type="project" value="TreeGrafter"/>
</dbReference>
<proteinExistence type="predicted"/>
<keyword evidence="4" id="KW-1185">Reference proteome</keyword>
<dbReference type="OrthoDB" id="9798855at2"/>
<evidence type="ECO:0000313" key="3">
    <source>
        <dbReference type="EMBL" id="QEN08316.1"/>
    </source>
</evidence>
<dbReference type="InterPro" id="IPR000504">
    <property type="entry name" value="RRM_dom"/>
</dbReference>
<dbReference type="RefSeq" id="WP_149486396.1">
    <property type="nucleotide sequence ID" value="NZ_CP036150.1"/>
</dbReference>
<dbReference type="PANTHER" id="PTHR48025:SF1">
    <property type="entry name" value="RRM DOMAIN-CONTAINING PROTEIN"/>
    <property type="match status" value="1"/>
</dbReference>
<keyword evidence="1" id="KW-0694">RNA-binding</keyword>
<organism evidence="3 4">
    <name type="scientific">Oceanispirochaeta crateris</name>
    <dbReference type="NCBI Taxonomy" id="2518645"/>
    <lineage>
        <taxon>Bacteria</taxon>
        <taxon>Pseudomonadati</taxon>
        <taxon>Spirochaetota</taxon>
        <taxon>Spirochaetia</taxon>
        <taxon>Spirochaetales</taxon>
        <taxon>Spirochaetaceae</taxon>
        <taxon>Oceanispirochaeta</taxon>
    </lineage>
</organism>
<sequence>MNIQITDLSRQANEAELTGLFTPFGTVTSTTIIMDKVTGKSKGFGFVEMPNEDEALLAIKKLNKSLIHGKAMKVKIGKNKES</sequence>
<dbReference type="EMBL" id="CP036150">
    <property type="protein sequence ID" value="QEN08316.1"/>
    <property type="molecule type" value="Genomic_DNA"/>
</dbReference>
<reference evidence="3 4" key="1">
    <citation type="submission" date="2019-02" db="EMBL/GenBank/DDBJ databases">
        <title>Complete Genome Sequence and Methylome Analysis of free living Spirochaetas.</title>
        <authorList>
            <person name="Fomenkov A."/>
            <person name="Dubinina G."/>
            <person name="Leshcheva N."/>
            <person name="Mikheeva N."/>
            <person name="Grabovich M."/>
            <person name="Vincze T."/>
            <person name="Roberts R.J."/>
        </authorList>
    </citation>
    <scope>NUCLEOTIDE SEQUENCE [LARGE SCALE GENOMIC DNA]</scope>
    <source>
        <strain evidence="3 4">K2</strain>
    </source>
</reference>
<accession>A0A5C1QP23</accession>
<dbReference type="SMART" id="SM00360">
    <property type="entry name" value="RRM"/>
    <property type="match status" value="1"/>
</dbReference>
<dbReference type="PANTHER" id="PTHR48025">
    <property type="entry name" value="OS02G0815200 PROTEIN"/>
    <property type="match status" value="1"/>
</dbReference>
<feature type="domain" description="RRM" evidence="2">
    <location>
        <begin position="1"/>
        <end position="79"/>
    </location>
</feature>
<gene>
    <name evidence="3" type="ORF">EXM22_10065</name>
</gene>
<dbReference type="AlphaFoldDB" id="A0A5C1QP23"/>
<dbReference type="SUPFAM" id="SSF54928">
    <property type="entry name" value="RNA-binding domain, RBD"/>
    <property type="match status" value="1"/>
</dbReference>
<dbReference type="Gene3D" id="3.30.70.330">
    <property type="match status" value="1"/>
</dbReference>
<dbReference type="Pfam" id="PF00076">
    <property type="entry name" value="RRM_1"/>
    <property type="match status" value="1"/>
</dbReference>
<dbReference type="Proteomes" id="UP000324209">
    <property type="component" value="Chromosome"/>
</dbReference>
<dbReference type="InterPro" id="IPR012677">
    <property type="entry name" value="Nucleotide-bd_a/b_plait_sf"/>
</dbReference>
<protein>
    <submittedName>
        <fullName evidence="3">RNA-binding protein</fullName>
    </submittedName>
</protein>